<evidence type="ECO:0000313" key="11">
    <source>
        <dbReference type="Proteomes" id="UP000233256"/>
    </source>
</evidence>
<dbReference type="CDD" id="cd07324">
    <property type="entry name" value="M48C_Oma1-like"/>
    <property type="match status" value="1"/>
</dbReference>
<accession>A0A2N1PIG0</accession>
<evidence type="ECO:0000256" key="1">
    <source>
        <dbReference type="ARBA" id="ARBA00022670"/>
    </source>
</evidence>
<evidence type="ECO:0000256" key="5">
    <source>
        <dbReference type="ARBA" id="ARBA00023049"/>
    </source>
</evidence>
<dbReference type="Proteomes" id="UP000233256">
    <property type="component" value="Unassembled WGS sequence"/>
</dbReference>
<comment type="similarity">
    <text evidence="6">Belongs to the peptidase M48 family.</text>
</comment>
<evidence type="ECO:0000256" key="3">
    <source>
        <dbReference type="ARBA" id="ARBA00022801"/>
    </source>
</evidence>
<reference evidence="10 11" key="1">
    <citation type="journal article" date="2017" name="ISME J.">
        <title>Potential for microbial H2 and metal transformations associated with novel bacteria and archaea in deep terrestrial subsurface sediments.</title>
        <authorList>
            <person name="Hernsdorf A.W."/>
            <person name="Amano Y."/>
            <person name="Miyakawa K."/>
            <person name="Ise K."/>
            <person name="Suzuki Y."/>
            <person name="Anantharaman K."/>
            <person name="Probst A."/>
            <person name="Burstein D."/>
            <person name="Thomas B.C."/>
            <person name="Banfield J.F."/>
        </authorList>
    </citation>
    <scope>NUCLEOTIDE SEQUENCE [LARGE SCALE GENOMIC DNA]</scope>
    <source>
        <strain evidence="10">HGW-Wallbacteria-1</strain>
    </source>
</reference>
<keyword evidence="8" id="KW-0812">Transmembrane</keyword>
<evidence type="ECO:0000256" key="4">
    <source>
        <dbReference type="ARBA" id="ARBA00022833"/>
    </source>
</evidence>
<keyword evidence="3 6" id="KW-0378">Hydrolase</keyword>
<dbReference type="GO" id="GO:0004222">
    <property type="term" value="F:metalloendopeptidase activity"/>
    <property type="evidence" value="ECO:0007669"/>
    <property type="project" value="InterPro"/>
</dbReference>
<evidence type="ECO:0000256" key="2">
    <source>
        <dbReference type="ARBA" id="ARBA00022723"/>
    </source>
</evidence>
<dbReference type="GO" id="GO:0016020">
    <property type="term" value="C:membrane"/>
    <property type="evidence" value="ECO:0007669"/>
    <property type="project" value="TreeGrafter"/>
</dbReference>
<evidence type="ECO:0000259" key="9">
    <source>
        <dbReference type="Pfam" id="PF01435"/>
    </source>
</evidence>
<dbReference type="PANTHER" id="PTHR22726:SF1">
    <property type="entry name" value="METALLOENDOPEPTIDASE OMA1, MITOCHONDRIAL"/>
    <property type="match status" value="1"/>
</dbReference>
<dbReference type="InterPro" id="IPR051156">
    <property type="entry name" value="Mito/Outer_Membr_Metalloprot"/>
</dbReference>
<dbReference type="InterPro" id="IPR001915">
    <property type="entry name" value="Peptidase_M48"/>
</dbReference>
<dbReference type="GO" id="GO:0051603">
    <property type="term" value="P:proteolysis involved in protein catabolic process"/>
    <property type="evidence" value="ECO:0007669"/>
    <property type="project" value="TreeGrafter"/>
</dbReference>
<feature type="compositionally biased region" description="Basic and acidic residues" evidence="7">
    <location>
        <begin position="27"/>
        <end position="37"/>
    </location>
</feature>
<evidence type="ECO:0000313" key="10">
    <source>
        <dbReference type="EMBL" id="PKK88125.1"/>
    </source>
</evidence>
<comment type="caution">
    <text evidence="10">The sequence shown here is derived from an EMBL/GenBank/DDBJ whole genome shotgun (WGS) entry which is preliminary data.</text>
</comment>
<sequence>MIDDKTLDGDTTANDGRAANDCNSPDSHQRRQNSDHAEAVELTEASGSSGRLAILGALIAIGAALALFMLHNRVQSSVKASFVPFLQLLGESPRAANMMASRLMNLNDMDEKDFGDKLSSVFDSTIDPNDPDQIYINRLMAALTGFSKKKFTYRLYIVNRNGPNACALPGGIIMVTRGLLRHLANEAQVMAVMAHEMGHIECGHCFDTVKFSVLANKKARGRLRFLGDLADAITSTLLRHSYDKTQEAEADKFSFNMIQRTKYDPSAVSGAFMSLDRYCRGGAAEIDAAAEKGNMEKTNILRDYMRSHPPLAMRIDKYREEARAWWNSHSDERRYAGKSNLLTRTPLSISEKPGEWVTKN</sequence>
<evidence type="ECO:0000256" key="7">
    <source>
        <dbReference type="SAM" id="MobiDB-lite"/>
    </source>
</evidence>
<keyword evidence="1 6" id="KW-0645">Protease</keyword>
<organism evidence="10 11">
    <name type="scientific">Candidatus Wallbacteria bacterium HGW-Wallbacteria-1</name>
    <dbReference type="NCBI Taxonomy" id="2013854"/>
    <lineage>
        <taxon>Bacteria</taxon>
        <taxon>Candidatus Walliibacteriota</taxon>
    </lineage>
</organism>
<feature type="domain" description="Peptidase M48" evidence="9">
    <location>
        <begin position="140"/>
        <end position="321"/>
    </location>
</feature>
<keyword evidence="4 6" id="KW-0862">Zinc</keyword>
<name>A0A2N1PIG0_9BACT</name>
<keyword evidence="8" id="KW-0472">Membrane</keyword>
<dbReference type="Gene3D" id="3.30.2010.10">
    <property type="entry name" value="Metalloproteases ('zincins'), catalytic domain"/>
    <property type="match status" value="1"/>
</dbReference>
<dbReference type="EMBL" id="PGXC01000064">
    <property type="protein sequence ID" value="PKK88125.1"/>
    <property type="molecule type" value="Genomic_DNA"/>
</dbReference>
<gene>
    <name evidence="10" type="ORF">CVV64_20175</name>
</gene>
<dbReference type="AlphaFoldDB" id="A0A2N1PIG0"/>
<protein>
    <recommendedName>
        <fullName evidence="9">Peptidase M48 domain-containing protein</fullName>
    </recommendedName>
</protein>
<keyword evidence="8" id="KW-1133">Transmembrane helix</keyword>
<evidence type="ECO:0000256" key="8">
    <source>
        <dbReference type="SAM" id="Phobius"/>
    </source>
</evidence>
<keyword evidence="5 6" id="KW-0482">Metalloprotease</keyword>
<comment type="cofactor">
    <cofactor evidence="6">
        <name>Zn(2+)</name>
        <dbReference type="ChEBI" id="CHEBI:29105"/>
    </cofactor>
    <text evidence="6">Binds 1 zinc ion per subunit.</text>
</comment>
<dbReference type="GO" id="GO:0046872">
    <property type="term" value="F:metal ion binding"/>
    <property type="evidence" value="ECO:0007669"/>
    <property type="project" value="UniProtKB-KW"/>
</dbReference>
<evidence type="ECO:0000256" key="6">
    <source>
        <dbReference type="RuleBase" id="RU003983"/>
    </source>
</evidence>
<proteinExistence type="inferred from homology"/>
<dbReference type="Pfam" id="PF01435">
    <property type="entry name" value="Peptidase_M48"/>
    <property type="match status" value="1"/>
</dbReference>
<dbReference type="PANTHER" id="PTHR22726">
    <property type="entry name" value="METALLOENDOPEPTIDASE OMA1"/>
    <property type="match status" value="1"/>
</dbReference>
<keyword evidence="2" id="KW-0479">Metal-binding</keyword>
<feature type="region of interest" description="Disordered" evidence="7">
    <location>
        <begin position="1"/>
        <end position="37"/>
    </location>
</feature>
<feature type="transmembrane region" description="Helical" evidence="8">
    <location>
        <begin position="52"/>
        <end position="70"/>
    </location>
</feature>